<keyword evidence="4" id="KW-1185">Reference proteome</keyword>
<reference evidence="3" key="1">
    <citation type="submission" date="2023-03" db="EMBL/GenBank/DDBJ databases">
        <title>Complete genome of Cladonia borealis.</title>
        <authorList>
            <person name="Park H."/>
        </authorList>
    </citation>
    <scope>NUCLEOTIDE SEQUENCE</scope>
    <source>
        <strain evidence="3">ANT050790</strain>
    </source>
</reference>
<organism evidence="3 4">
    <name type="scientific">Cladonia borealis</name>
    <dbReference type="NCBI Taxonomy" id="184061"/>
    <lineage>
        <taxon>Eukaryota</taxon>
        <taxon>Fungi</taxon>
        <taxon>Dikarya</taxon>
        <taxon>Ascomycota</taxon>
        <taxon>Pezizomycotina</taxon>
        <taxon>Lecanoromycetes</taxon>
        <taxon>OSLEUM clade</taxon>
        <taxon>Lecanoromycetidae</taxon>
        <taxon>Lecanorales</taxon>
        <taxon>Lecanorineae</taxon>
        <taxon>Cladoniaceae</taxon>
        <taxon>Cladonia</taxon>
    </lineage>
</organism>
<dbReference type="Pfam" id="PF25482">
    <property type="entry name" value="DUF7905"/>
    <property type="match status" value="1"/>
</dbReference>
<sequence>MPQSGSSGKVRSKAGKIPYELKNQKEWDPDKNKPEYQSDDESNGSYDDDDDVESIHIPYVSGGTFEEDPVHQGPSHDKPSMGVRTNGNAPTRVLENGFQRVTHRKTPRIPTRPRDIPAVQNDIRARISNRGRFSLGFNKDNTARAAYRKRQPHNGTFKLEQDCDKTFPHIRKMYDYLEHLGVRNGSFICPPQHAKDHELLIWGSPGRVQKTLAELREYMLQAGPEADLMKAKKPMAKEKFAKEPSTIGREYKKRQSQMLKQALVQDFQRVPHIERTYGFTGAFLWPVEEVRPEELLGNSLEALDPIRVDYKCHIVFDDKDSAFKVFTDDPESVGKTMLRITGVMKEYTAKFTATNSRRIVDYIIEPPSAFGMRKDIRTLPGPTTDPRTSAGKIPLLTGDILEPVAHDTWLEKSKLMKMQNVQRIEQDLRKAIQLLPYYRGNVRMRIQYGTFELTTLRWPEDTSSMPFENFMMNLALPGTKGRMLRDLQLKKDVGTIMNRVYGANDLFEPLNHSIFKLEDVVPSFGACFTFQELNGPMYQLDVGISPGLFDDSVYEKSHSIWTKPDRRDTSTLLGVYKIQLDGGSSWMLHVLNENTIDKPHITPRMEDFANSVTLKKIPPGPLEPTGDKMFRWKKDFPGAMCPRSFEQKTAYKYRLIHNNDFVFEIARYDVYGSPKNEDKPTHTSWAATLYNREWDSTLAGNAELGIGQPADWDPRLATFLPGRRGSSTDRGPDPGVDDFLSTVDKVTTFADGLKKEAPHLRR</sequence>
<protein>
    <recommendedName>
        <fullName evidence="2">DUF7905 domain-containing protein</fullName>
    </recommendedName>
</protein>
<evidence type="ECO:0000313" key="4">
    <source>
        <dbReference type="Proteomes" id="UP001166286"/>
    </source>
</evidence>
<feature type="compositionally biased region" description="Acidic residues" evidence="1">
    <location>
        <begin position="37"/>
        <end position="52"/>
    </location>
</feature>
<proteinExistence type="predicted"/>
<dbReference type="InterPro" id="IPR057227">
    <property type="entry name" value="DUF7905"/>
</dbReference>
<feature type="domain" description="DUF7905" evidence="2">
    <location>
        <begin position="408"/>
        <end position="721"/>
    </location>
</feature>
<feature type="region of interest" description="Disordered" evidence="1">
    <location>
        <begin position="718"/>
        <end position="737"/>
    </location>
</feature>
<dbReference type="Proteomes" id="UP001166286">
    <property type="component" value="Unassembled WGS sequence"/>
</dbReference>
<dbReference type="AlphaFoldDB" id="A0AA39QUJ3"/>
<accession>A0AA39QUJ3</accession>
<gene>
    <name evidence="3" type="ORF">JMJ35_007886</name>
</gene>
<feature type="region of interest" description="Disordered" evidence="1">
    <location>
        <begin position="1"/>
        <end position="86"/>
    </location>
</feature>
<name>A0AA39QUJ3_9LECA</name>
<evidence type="ECO:0000313" key="3">
    <source>
        <dbReference type="EMBL" id="KAK0509492.1"/>
    </source>
</evidence>
<dbReference type="EMBL" id="JAFEKC020000018">
    <property type="protein sequence ID" value="KAK0509492.1"/>
    <property type="molecule type" value="Genomic_DNA"/>
</dbReference>
<evidence type="ECO:0000259" key="2">
    <source>
        <dbReference type="Pfam" id="PF25482"/>
    </source>
</evidence>
<evidence type="ECO:0000256" key="1">
    <source>
        <dbReference type="SAM" id="MobiDB-lite"/>
    </source>
</evidence>
<comment type="caution">
    <text evidence="3">The sequence shown here is derived from an EMBL/GenBank/DDBJ whole genome shotgun (WGS) entry which is preliminary data.</text>
</comment>
<feature type="compositionally biased region" description="Basic and acidic residues" evidence="1">
    <location>
        <begin position="22"/>
        <end position="36"/>
    </location>
</feature>
<feature type="compositionally biased region" description="Basic and acidic residues" evidence="1">
    <location>
        <begin position="68"/>
        <end position="79"/>
    </location>
</feature>